<reference evidence="2" key="1">
    <citation type="submission" date="2021-06" db="EMBL/GenBank/DDBJ databases">
        <authorList>
            <person name="Kallberg Y."/>
            <person name="Tangrot J."/>
            <person name="Rosling A."/>
        </authorList>
    </citation>
    <scope>NUCLEOTIDE SEQUENCE</scope>
    <source>
        <strain evidence="2">MA453B</strain>
    </source>
</reference>
<comment type="caution">
    <text evidence="2">The sequence shown here is derived from an EMBL/GenBank/DDBJ whole genome shotgun (WGS) entry which is preliminary data.</text>
</comment>
<dbReference type="Proteomes" id="UP000789405">
    <property type="component" value="Unassembled WGS sequence"/>
</dbReference>
<organism evidence="2 3">
    <name type="scientific">Dentiscutata erythropus</name>
    <dbReference type="NCBI Taxonomy" id="1348616"/>
    <lineage>
        <taxon>Eukaryota</taxon>
        <taxon>Fungi</taxon>
        <taxon>Fungi incertae sedis</taxon>
        <taxon>Mucoromycota</taxon>
        <taxon>Glomeromycotina</taxon>
        <taxon>Glomeromycetes</taxon>
        <taxon>Diversisporales</taxon>
        <taxon>Gigasporaceae</taxon>
        <taxon>Dentiscutata</taxon>
    </lineage>
</organism>
<proteinExistence type="predicted"/>
<evidence type="ECO:0000256" key="1">
    <source>
        <dbReference type="SAM" id="MobiDB-lite"/>
    </source>
</evidence>
<feature type="region of interest" description="Disordered" evidence="1">
    <location>
        <begin position="91"/>
        <end position="113"/>
    </location>
</feature>
<dbReference type="EMBL" id="CAJVPY010003446">
    <property type="protein sequence ID" value="CAG8592116.1"/>
    <property type="molecule type" value="Genomic_DNA"/>
</dbReference>
<dbReference type="AlphaFoldDB" id="A0A9N9GA60"/>
<evidence type="ECO:0000313" key="3">
    <source>
        <dbReference type="Proteomes" id="UP000789405"/>
    </source>
</evidence>
<evidence type="ECO:0000313" key="2">
    <source>
        <dbReference type="EMBL" id="CAG8592116.1"/>
    </source>
</evidence>
<accession>A0A9N9GA60</accession>
<gene>
    <name evidence="2" type="ORF">DERYTH_LOCUS7215</name>
</gene>
<protein>
    <submittedName>
        <fullName evidence="2">1673_t:CDS:1</fullName>
    </submittedName>
</protein>
<sequence>MRRNKKRNKPNEPQEELADDALEILALLSICSLSSCTSHSLPLQTPQLQFNNSPKSQIAHLTQLQLKAQQSFNSEQSNIFKPHSQTRSLSQSFGECSDLSKSPHESTKRSSGNIDNITKVSSLANEDRLMLQKTMQYAITSLELAYENKNAMSRVEELVQNLVQIIIGTNDDNDVMTTPGVYTKQRRIRKWFLKDVADAIFELLENDKNADDLVMKNMYYDKLKNNFHKKMIQIKNSQGG</sequence>
<dbReference type="OrthoDB" id="2492991at2759"/>
<keyword evidence="3" id="KW-1185">Reference proteome</keyword>
<name>A0A9N9GA60_9GLOM</name>